<dbReference type="AlphaFoldDB" id="A0A072VJ73"/>
<dbReference type="EnsemblPlants" id="KEH41463">
    <property type="protein sequence ID" value="KEH41463"/>
    <property type="gene ID" value="MTR_1g051200"/>
</dbReference>
<organism evidence="1 3">
    <name type="scientific">Medicago truncatula</name>
    <name type="common">Barrel medic</name>
    <name type="synonym">Medicago tribuloides</name>
    <dbReference type="NCBI Taxonomy" id="3880"/>
    <lineage>
        <taxon>Eukaryota</taxon>
        <taxon>Viridiplantae</taxon>
        <taxon>Streptophyta</taxon>
        <taxon>Embryophyta</taxon>
        <taxon>Tracheophyta</taxon>
        <taxon>Spermatophyta</taxon>
        <taxon>Magnoliopsida</taxon>
        <taxon>eudicotyledons</taxon>
        <taxon>Gunneridae</taxon>
        <taxon>Pentapetalae</taxon>
        <taxon>rosids</taxon>
        <taxon>fabids</taxon>
        <taxon>Fabales</taxon>
        <taxon>Fabaceae</taxon>
        <taxon>Papilionoideae</taxon>
        <taxon>50 kb inversion clade</taxon>
        <taxon>NPAAA clade</taxon>
        <taxon>Hologalegina</taxon>
        <taxon>IRL clade</taxon>
        <taxon>Trifolieae</taxon>
        <taxon>Medicago</taxon>
    </lineage>
</organism>
<reference evidence="2" key="3">
    <citation type="submission" date="2015-04" db="UniProtKB">
        <authorList>
            <consortium name="EnsemblPlants"/>
        </authorList>
    </citation>
    <scope>IDENTIFICATION</scope>
    <source>
        <strain evidence="2">cv. Jemalong A17</strain>
    </source>
</reference>
<proteinExistence type="predicted"/>
<protein>
    <submittedName>
        <fullName evidence="1 2">Uncharacterized protein</fullName>
    </submittedName>
</protein>
<gene>
    <name evidence="1" type="ordered locus">MTR_1g051200</name>
</gene>
<evidence type="ECO:0000313" key="2">
    <source>
        <dbReference type="EnsemblPlants" id="KEH41463"/>
    </source>
</evidence>
<dbReference type="Proteomes" id="UP000002051">
    <property type="component" value="Unassembled WGS sequence"/>
</dbReference>
<dbReference type="HOGENOM" id="CLU_2625639_0_0_1"/>
<sequence>MAIGPMLNEYPYKIFIMGRVKLRYHGSGDGFGQSAGNGCGYEHLDTHRVWGRALKLLPTRVRAQTIYNGRSFLYLARC</sequence>
<name>A0A072VJ73_MEDTR</name>
<evidence type="ECO:0000313" key="1">
    <source>
        <dbReference type="EMBL" id="KEH41463.1"/>
    </source>
</evidence>
<dbReference type="EMBL" id="CM001217">
    <property type="protein sequence ID" value="KEH41463.1"/>
    <property type="molecule type" value="Genomic_DNA"/>
</dbReference>
<accession>A0A072VJ73</accession>
<keyword evidence="3" id="KW-1185">Reference proteome</keyword>
<reference evidence="1 3" key="1">
    <citation type="journal article" date="2011" name="Nature">
        <title>The Medicago genome provides insight into the evolution of rhizobial symbioses.</title>
        <authorList>
            <person name="Young N.D."/>
            <person name="Debelle F."/>
            <person name="Oldroyd G.E."/>
            <person name="Geurts R."/>
            <person name="Cannon S.B."/>
            <person name="Udvardi M.K."/>
            <person name="Benedito V.A."/>
            <person name="Mayer K.F."/>
            <person name="Gouzy J."/>
            <person name="Schoof H."/>
            <person name="Van de Peer Y."/>
            <person name="Proost S."/>
            <person name="Cook D.R."/>
            <person name="Meyers B.C."/>
            <person name="Spannagl M."/>
            <person name="Cheung F."/>
            <person name="De Mita S."/>
            <person name="Krishnakumar V."/>
            <person name="Gundlach H."/>
            <person name="Zhou S."/>
            <person name="Mudge J."/>
            <person name="Bharti A.K."/>
            <person name="Murray J.D."/>
            <person name="Naoumkina M.A."/>
            <person name="Rosen B."/>
            <person name="Silverstein K.A."/>
            <person name="Tang H."/>
            <person name="Rombauts S."/>
            <person name="Zhao P.X."/>
            <person name="Zhou P."/>
            <person name="Barbe V."/>
            <person name="Bardou P."/>
            <person name="Bechner M."/>
            <person name="Bellec A."/>
            <person name="Berger A."/>
            <person name="Berges H."/>
            <person name="Bidwell S."/>
            <person name="Bisseling T."/>
            <person name="Choisne N."/>
            <person name="Couloux A."/>
            <person name="Denny R."/>
            <person name="Deshpande S."/>
            <person name="Dai X."/>
            <person name="Doyle J.J."/>
            <person name="Dudez A.M."/>
            <person name="Farmer A.D."/>
            <person name="Fouteau S."/>
            <person name="Franken C."/>
            <person name="Gibelin C."/>
            <person name="Gish J."/>
            <person name="Goldstein S."/>
            <person name="Gonzalez A.J."/>
            <person name="Green P.J."/>
            <person name="Hallab A."/>
            <person name="Hartog M."/>
            <person name="Hua A."/>
            <person name="Humphray S.J."/>
            <person name="Jeong D.H."/>
            <person name="Jing Y."/>
            <person name="Jocker A."/>
            <person name="Kenton S.M."/>
            <person name="Kim D.J."/>
            <person name="Klee K."/>
            <person name="Lai H."/>
            <person name="Lang C."/>
            <person name="Lin S."/>
            <person name="Macmil S.L."/>
            <person name="Magdelenat G."/>
            <person name="Matthews L."/>
            <person name="McCorrison J."/>
            <person name="Monaghan E.L."/>
            <person name="Mun J.H."/>
            <person name="Najar F.Z."/>
            <person name="Nicholson C."/>
            <person name="Noirot C."/>
            <person name="O'Bleness M."/>
            <person name="Paule C.R."/>
            <person name="Poulain J."/>
            <person name="Prion F."/>
            <person name="Qin B."/>
            <person name="Qu C."/>
            <person name="Retzel E.F."/>
            <person name="Riddle C."/>
            <person name="Sallet E."/>
            <person name="Samain S."/>
            <person name="Samson N."/>
            <person name="Sanders I."/>
            <person name="Saurat O."/>
            <person name="Scarpelli C."/>
            <person name="Schiex T."/>
            <person name="Segurens B."/>
            <person name="Severin A.J."/>
            <person name="Sherrier D.J."/>
            <person name="Shi R."/>
            <person name="Sims S."/>
            <person name="Singer S.R."/>
            <person name="Sinharoy S."/>
            <person name="Sterck L."/>
            <person name="Viollet A."/>
            <person name="Wang B.B."/>
            <person name="Wang K."/>
            <person name="Wang M."/>
            <person name="Wang X."/>
            <person name="Warfsmann J."/>
            <person name="Weissenbach J."/>
            <person name="White D.D."/>
            <person name="White J.D."/>
            <person name="Wiley G.B."/>
            <person name="Wincker P."/>
            <person name="Xing Y."/>
            <person name="Yang L."/>
            <person name="Yao Z."/>
            <person name="Ying F."/>
            <person name="Zhai J."/>
            <person name="Zhou L."/>
            <person name="Zuber A."/>
            <person name="Denarie J."/>
            <person name="Dixon R.A."/>
            <person name="May G.D."/>
            <person name="Schwartz D.C."/>
            <person name="Rogers J."/>
            <person name="Quetier F."/>
            <person name="Town C.D."/>
            <person name="Roe B.A."/>
        </authorList>
    </citation>
    <scope>NUCLEOTIDE SEQUENCE [LARGE SCALE GENOMIC DNA]</scope>
    <source>
        <strain evidence="1">A17</strain>
        <strain evidence="2 3">cv. Jemalong A17</strain>
    </source>
</reference>
<evidence type="ECO:0000313" key="3">
    <source>
        <dbReference type="Proteomes" id="UP000002051"/>
    </source>
</evidence>
<reference evidence="1 3" key="2">
    <citation type="journal article" date="2014" name="BMC Genomics">
        <title>An improved genome release (version Mt4.0) for the model legume Medicago truncatula.</title>
        <authorList>
            <person name="Tang H."/>
            <person name="Krishnakumar V."/>
            <person name="Bidwell S."/>
            <person name="Rosen B."/>
            <person name="Chan A."/>
            <person name="Zhou S."/>
            <person name="Gentzbittel L."/>
            <person name="Childs K.L."/>
            <person name="Yandell M."/>
            <person name="Gundlach H."/>
            <person name="Mayer K.F."/>
            <person name="Schwartz D.C."/>
            <person name="Town C.D."/>
        </authorList>
    </citation>
    <scope>GENOME REANNOTATION</scope>
    <source>
        <strain evidence="1">A17</strain>
        <strain evidence="2 3">cv. Jemalong A17</strain>
    </source>
</reference>